<protein>
    <submittedName>
        <fullName evidence="1">Uncharacterized protein</fullName>
    </submittedName>
</protein>
<gene>
    <name evidence="1" type="ORF">COCON_G00138120</name>
</gene>
<organism evidence="1 2">
    <name type="scientific">Conger conger</name>
    <name type="common">Conger eel</name>
    <name type="synonym">Muraena conger</name>
    <dbReference type="NCBI Taxonomy" id="82655"/>
    <lineage>
        <taxon>Eukaryota</taxon>
        <taxon>Metazoa</taxon>
        <taxon>Chordata</taxon>
        <taxon>Craniata</taxon>
        <taxon>Vertebrata</taxon>
        <taxon>Euteleostomi</taxon>
        <taxon>Actinopterygii</taxon>
        <taxon>Neopterygii</taxon>
        <taxon>Teleostei</taxon>
        <taxon>Anguilliformes</taxon>
        <taxon>Congridae</taxon>
        <taxon>Conger</taxon>
    </lineage>
</organism>
<name>A0A9Q1DG56_CONCO</name>
<keyword evidence="2" id="KW-1185">Reference proteome</keyword>
<dbReference type="AlphaFoldDB" id="A0A9Q1DG56"/>
<evidence type="ECO:0000313" key="2">
    <source>
        <dbReference type="Proteomes" id="UP001152803"/>
    </source>
</evidence>
<dbReference type="Proteomes" id="UP001152803">
    <property type="component" value="Unassembled WGS sequence"/>
</dbReference>
<sequence>MGNAQIQTHISNGTKTPMIAYYSKDPINDKKKAKSVKIPAKSYIACSASEPMYVIVYYEDGDHVTDSAYVNSHHSVLFTDAGKVLLSYAETISAE</sequence>
<proteinExistence type="predicted"/>
<reference evidence="1" key="1">
    <citation type="journal article" date="2023" name="Science">
        <title>Genome structures resolve the early diversification of teleost fishes.</title>
        <authorList>
            <person name="Parey E."/>
            <person name="Louis A."/>
            <person name="Montfort J."/>
            <person name="Bouchez O."/>
            <person name="Roques C."/>
            <person name="Iampietro C."/>
            <person name="Lluch J."/>
            <person name="Castinel A."/>
            <person name="Donnadieu C."/>
            <person name="Desvignes T."/>
            <person name="Floi Bucao C."/>
            <person name="Jouanno E."/>
            <person name="Wen M."/>
            <person name="Mejri S."/>
            <person name="Dirks R."/>
            <person name="Jansen H."/>
            <person name="Henkel C."/>
            <person name="Chen W.J."/>
            <person name="Zahm M."/>
            <person name="Cabau C."/>
            <person name="Klopp C."/>
            <person name="Thompson A.W."/>
            <person name="Robinson-Rechavi M."/>
            <person name="Braasch I."/>
            <person name="Lecointre G."/>
            <person name="Bobe J."/>
            <person name="Postlethwait J.H."/>
            <person name="Berthelot C."/>
            <person name="Roest Crollius H."/>
            <person name="Guiguen Y."/>
        </authorList>
    </citation>
    <scope>NUCLEOTIDE SEQUENCE</scope>
    <source>
        <strain evidence="1">Concon-B</strain>
    </source>
</reference>
<comment type="caution">
    <text evidence="1">The sequence shown here is derived from an EMBL/GenBank/DDBJ whole genome shotgun (WGS) entry which is preliminary data.</text>
</comment>
<evidence type="ECO:0000313" key="1">
    <source>
        <dbReference type="EMBL" id="KAJ8268640.1"/>
    </source>
</evidence>
<accession>A0A9Q1DG56</accession>
<dbReference type="EMBL" id="JAFJMO010000009">
    <property type="protein sequence ID" value="KAJ8268640.1"/>
    <property type="molecule type" value="Genomic_DNA"/>
</dbReference>